<organism evidence="2 3">
    <name type="scientific">Caenorhabditis angaria</name>
    <dbReference type="NCBI Taxonomy" id="860376"/>
    <lineage>
        <taxon>Eukaryota</taxon>
        <taxon>Metazoa</taxon>
        <taxon>Ecdysozoa</taxon>
        <taxon>Nematoda</taxon>
        <taxon>Chromadorea</taxon>
        <taxon>Rhabditida</taxon>
        <taxon>Rhabditina</taxon>
        <taxon>Rhabditomorpha</taxon>
        <taxon>Rhabditoidea</taxon>
        <taxon>Rhabditidae</taxon>
        <taxon>Peloderinae</taxon>
        <taxon>Caenorhabditis</taxon>
    </lineage>
</organism>
<dbReference type="Proteomes" id="UP001152747">
    <property type="component" value="Unassembled WGS sequence"/>
</dbReference>
<feature type="region of interest" description="Disordered" evidence="1">
    <location>
        <begin position="9"/>
        <end position="66"/>
    </location>
</feature>
<evidence type="ECO:0000256" key="1">
    <source>
        <dbReference type="SAM" id="MobiDB-lite"/>
    </source>
</evidence>
<feature type="compositionally biased region" description="Basic and acidic residues" evidence="1">
    <location>
        <begin position="16"/>
        <end position="29"/>
    </location>
</feature>
<evidence type="ECO:0000313" key="2">
    <source>
        <dbReference type="EMBL" id="CAI5442241.1"/>
    </source>
</evidence>
<dbReference type="EMBL" id="CANHGI010000002">
    <property type="protein sequence ID" value="CAI5442241.1"/>
    <property type="molecule type" value="Genomic_DNA"/>
</dbReference>
<gene>
    <name evidence="2" type="ORF">CAMP_LOCUS4878</name>
</gene>
<dbReference type="AlphaFoldDB" id="A0A9P1MZR6"/>
<proteinExistence type="predicted"/>
<sequence length="66" mass="7418">MWWLRGRVFGGNSADSNDRRDEIDTHRPTFMDTSTPSTTRRAQIAPSSSMMGARQSMVSNHDAFQG</sequence>
<reference evidence="2" key="1">
    <citation type="submission" date="2022-11" db="EMBL/GenBank/DDBJ databases">
        <authorList>
            <person name="Kikuchi T."/>
        </authorList>
    </citation>
    <scope>NUCLEOTIDE SEQUENCE</scope>
    <source>
        <strain evidence="2">PS1010</strain>
    </source>
</reference>
<comment type="caution">
    <text evidence="2">The sequence shown here is derived from an EMBL/GenBank/DDBJ whole genome shotgun (WGS) entry which is preliminary data.</text>
</comment>
<protein>
    <submittedName>
        <fullName evidence="2">Uncharacterized protein</fullName>
    </submittedName>
</protein>
<feature type="compositionally biased region" description="Polar residues" evidence="1">
    <location>
        <begin position="31"/>
        <end position="50"/>
    </location>
</feature>
<accession>A0A9P1MZR6</accession>
<evidence type="ECO:0000313" key="3">
    <source>
        <dbReference type="Proteomes" id="UP001152747"/>
    </source>
</evidence>
<keyword evidence="3" id="KW-1185">Reference proteome</keyword>
<name>A0A9P1MZR6_9PELO</name>